<comment type="caution">
    <text evidence="2">The sequence shown here is derived from an EMBL/GenBank/DDBJ whole genome shotgun (WGS) entry which is preliminary data.</text>
</comment>
<accession>A0A1J6JTD9</accession>
<feature type="compositionally biased region" description="Acidic residues" evidence="1">
    <location>
        <begin position="158"/>
        <end position="186"/>
    </location>
</feature>
<name>A0A1J6JTD9_NICAT</name>
<protein>
    <submittedName>
        <fullName evidence="2">Uncharacterized protein</fullName>
    </submittedName>
</protein>
<dbReference type="AlphaFoldDB" id="A0A1J6JTD9"/>
<proteinExistence type="predicted"/>
<dbReference type="Proteomes" id="UP000187609">
    <property type="component" value="Unassembled WGS sequence"/>
</dbReference>
<evidence type="ECO:0000313" key="2">
    <source>
        <dbReference type="EMBL" id="OIT19748.1"/>
    </source>
</evidence>
<dbReference type="Gramene" id="OIT19748">
    <property type="protein sequence ID" value="OIT19748"/>
    <property type="gene ID" value="A4A49_40203"/>
</dbReference>
<evidence type="ECO:0000313" key="3">
    <source>
        <dbReference type="Proteomes" id="UP000187609"/>
    </source>
</evidence>
<sequence>MVPNSSDSQQIIAEGRRQINTIDAVQTANKLAALQTEEESTEGNQLAIVEAGDTTPIQKELNPGAAIFTPKSTGVASSKRDIAGSNSREIQVIKATATTGNESTSQWVNRTFSVRNVTTNQSYQEIQSQSLDMSTILEQENLKDKVTFSGGKLWCEQHEEESDEGEFLEGHEDVEEVKDKDPDLEEQSVNGKSGRIEGQSAGEGDKVMIADEQVPQVEQISNQKLSSNINPSNIGLIEIIDQNNDTGDPKQLGDNGDVVQQQQKEVIQKDSEKLHSSKPQILGDKTVAMTQYEDLRCKPNSKTVAEEMMNKIGNKSLIPKHAQNQIIRLSAKFKQQVWSFICPESNWAKGNR</sequence>
<keyword evidence="3" id="KW-1185">Reference proteome</keyword>
<gene>
    <name evidence="2" type="ORF">A4A49_40203</name>
</gene>
<dbReference type="EMBL" id="MJEQ01006308">
    <property type="protein sequence ID" value="OIT19748.1"/>
    <property type="molecule type" value="Genomic_DNA"/>
</dbReference>
<feature type="region of interest" description="Disordered" evidence="1">
    <location>
        <begin position="158"/>
        <end position="201"/>
    </location>
</feature>
<organism evidence="2 3">
    <name type="scientific">Nicotiana attenuata</name>
    <name type="common">Coyote tobacco</name>
    <dbReference type="NCBI Taxonomy" id="49451"/>
    <lineage>
        <taxon>Eukaryota</taxon>
        <taxon>Viridiplantae</taxon>
        <taxon>Streptophyta</taxon>
        <taxon>Embryophyta</taxon>
        <taxon>Tracheophyta</taxon>
        <taxon>Spermatophyta</taxon>
        <taxon>Magnoliopsida</taxon>
        <taxon>eudicotyledons</taxon>
        <taxon>Gunneridae</taxon>
        <taxon>Pentapetalae</taxon>
        <taxon>asterids</taxon>
        <taxon>lamiids</taxon>
        <taxon>Solanales</taxon>
        <taxon>Solanaceae</taxon>
        <taxon>Nicotianoideae</taxon>
        <taxon>Nicotianeae</taxon>
        <taxon>Nicotiana</taxon>
    </lineage>
</organism>
<reference evidence="2" key="1">
    <citation type="submission" date="2016-11" db="EMBL/GenBank/DDBJ databases">
        <title>The genome of Nicotiana attenuata.</title>
        <authorList>
            <person name="Xu S."/>
            <person name="Brockmoeller T."/>
            <person name="Gaquerel E."/>
            <person name="Navarro A."/>
            <person name="Kuhl H."/>
            <person name="Gase K."/>
            <person name="Ling Z."/>
            <person name="Zhou W."/>
            <person name="Kreitzer C."/>
            <person name="Stanke M."/>
            <person name="Tang H."/>
            <person name="Lyons E."/>
            <person name="Pandey P."/>
            <person name="Pandey S.P."/>
            <person name="Timmermann B."/>
            <person name="Baldwin I.T."/>
        </authorList>
    </citation>
    <scope>NUCLEOTIDE SEQUENCE [LARGE SCALE GENOMIC DNA]</scope>
    <source>
        <strain evidence="2">UT</strain>
    </source>
</reference>
<evidence type="ECO:0000256" key="1">
    <source>
        <dbReference type="SAM" id="MobiDB-lite"/>
    </source>
</evidence>